<dbReference type="RefSeq" id="WP_386755846.1">
    <property type="nucleotide sequence ID" value="NZ_JBHSNM010000006.1"/>
</dbReference>
<feature type="domain" description="Outer membrane protein beta-barrel" evidence="3">
    <location>
        <begin position="9"/>
        <end position="179"/>
    </location>
</feature>
<dbReference type="Proteomes" id="UP001596036">
    <property type="component" value="Unassembled WGS sequence"/>
</dbReference>
<feature type="chain" id="PRO_5045063252" evidence="2">
    <location>
        <begin position="23"/>
        <end position="179"/>
    </location>
</feature>
<accession>A0ABW0SQG9</accession>
<dbReference type="Gene3D" id="2.40.160.20">
    <property type="match status" value="1"/>
</dbReference>
<feature type="signal peptide" evidence="2">
    <location>
        <begin position="1"/>
        <end position="22"/>
    </location>
</feature>
<dbReference type="Pfam" id="PF13505">
    <property type="entry name" value="OMP_b-brl"/>
    <property type="match status" value="1"/>
</dbReference>
<evidence type="ECO:0000259" key="3">
    <source>
        <dbReference type="Pfam" id="PF13505"/>
    </source>
</evidence>
<gene>
    <name evidence="4" type="ORF">ACFPN1_14410</name>
</gene>
<reference evidence="5" key="1">
    <citation type="journal article" date="2019" name="Int. J. Syst. Evol. Microbiol.">
        <title>The Global Catalogue of Microorganisms (GCM) 10K type strain sequencing project: providing services to taxonomists for standard genome sequencing and annotation.</title>
        <authorList>
            <consortium name="The Broad Institute Genomics Platform"/>
            <consortium name="The Broad Institute Genome Sequencing Center for Infectious Disease"/>
            <person name="Wu L."/>
            <person name="Ma J."/>
        </authorList>
    </citation>
    <scope>NUCLEOTIDE SEQUENCE [LARGE SCALE GENOMIC DNA]</scope>
    <source>
        <strain evidence="5">KACC 11407</strain>
    </source>
</reference>
<organism evidence="4 5">
    <name type="scientific">Lysobacter yangpyeongensis</name>
    <dbReference type="NCBI Taxonomy" id="346182"/>
    <lineage>
        <taxon>Bacteria</taxon>
        <taxon>Pseudomonadati</taxon>
        <taxon>Pseudomonadota</taxon>
        <taxon>Gammaproteobacteria</taxon>
        <taxon>Lysobacterales</taxon>
        <taxon>Lysobacteraceae</taxon>
        <taxon>Lysobacter</taxon>
    </lineage>
</organism>
<proteinExistence type="predicted"/>
<comment type="caution">
    <text evidence="4">The sequence shown here is derived from an EMBL/GenBank/DDBJ whole genome shotgun (WGS) entry which is preliminary data.</text>
</comment>
<sequence length="179" mass="18552">MKKTLILSSALALASLSGTALAADGAHGFVRAEVGNANIEIDNADGDDTAYSVRGGYFFNANIGVEGFYSNFGEDEEDGVSGKITGYGLGVVAKKNFGANNSGFYVDGRAGVVRTKTEVSVTGLGSADDSSTKPYVGVGVGYDFSDAFGLSLNYGYVRADAFGEDVNVQTLTLGGEFRF</sequence>
<dbReference type="InterPro" id="IPR027385">
    <property type="entry name" value="Beta-barrel_OMP"/>
</dbReference>
<evidence type="ECO:0000313" key="4">
    <source>
        <dbReference type="EMBL" id="MFC5571254.1"/>
    </source>
</evidence>
<dbReference type="SUPFAM" id="SSF56925">
    <property type="entry name" value="OMPA-like"/>
    <property type="match status" value="1"/>
</dbReference>
<dbReference type="EMBL" id="JBHSNM010000006">
    <property type="protein sequence ID" value="MFC5571254.1"/>
    <property type="molecule type" value="Genomic_DNA"/>
</dbReference>
<evidence type="ECO:0000313" key="5">
    <source>
        <dbReference type="Proteomes" id="UP001596036"/>
    </source>
</evidence>
<evidence type="ECO:0000256" key="2">
    <source>
        <dbReference type="SAM" id="SignalP"/>
    </source>
</evidence>
<protein>
    <submittedName>
        <fullName evidence="4">Porin family protein</fullName>
    </submittedName>
</protein>
<keyword evidence="5" id="KW-1185">Reference proteome</keyword>
<dbReference type="InterPro" id="IPR011250">
    <property type="entry name" value="OMP/PagP_B-barrel"/>
</dbReference>
<keyword evidence="1 2" id="KW-0732">Signal</keyword>
<name>A0ABW0SQG9_9GAMM</name>
<evidence type="ECO:0000256" key="1">
    <source>
        <dbReference type="ARBA" id="ARBA00022729"/>
    </source>
</evidence>